<proteinExistence type="predicted"/>
<dbReference type="InterPro" id="IPR003131">
    <property type="entry name" value="T1-type_BTB"/>
</dbReference>
<dbReference type="SUPFAM" id="SSF54695">
    <property type="entry name" value="POZ domain"/>
    <property type="match status" value="1"/>
</dbReference>
<feature type="compositionally biased region" description="Low complexity" evidence="3">
    <location>
        <begin position="118"/>
        <end position="142"/>
    </location>
</feature>
<evidence type="ECO:0000256" key="1">
    <source>
        <dbReference type="ARBA" id="ARBA00022441"/>
    </source>
</evidence>
<protein>
    <submittedName>
        <fullName evidence="5">Kelch repeat-containing protein</fullName>
    </submittedName>
</protein>
<dbReference type="InterPro" id="IPR011333">
    <property type="entry name" value="SKP1/BTB/POZ_sf"/>
</dbReference>
<dbReference type="RefSeq" id="XP_020427835.1">
    <property type="nucleotide sequence ID" value="XM_020581519.1"/>
</dbReference>
<dbReference type="InterPro" id="IPR006652">
    <property type="entry name" value="Kelch_1"/>
</dbReference>
<organism evidence="5 6">
    <name type="scientific">Heterostelium pallidum (strain ATCC 26659 / Pp 5 / PN500)</name>
    <name type="common">Cellular slime mold</name>
    <name type="synonym">Polysphondylium pallidum</name>
    <dbReference type="NCBI Taxonomy" id="670386"/>
    <lineage>
        <taxon>Eukaryota</taxon>
        <taxon>Amoebozoa</taxon>
        <taxon>Evosea</taxon>
        <taxon>Eumycetozoa</taxon>
        <taxon>Dictyostelia</taxon>
        <taxon>Acytosteliales</taxon>
        <taxon>Acytosteliaceae</taxon>
        <taxon>Heterostelium</taxon>
    </lineage>
</organism>
<evidence type="ECO:0000256" key="3">
    <source>
        <dbReference type="SAM" id="MobiDB-lite"/>
    </source>
</evidence>
<dbReference type="Pfam" id="PF02214">
    <property type="entry name" value="BTB_2"/>
    <property type="match status" value="1"/>
</dbReference>
<evidence type="ECO:0000259" key="4">
    <source>
        <dbReference type="Pfam" id="PF02214"/>
    </source>
</evidence>
<dbReference type="EMBL" id="ADBJ01000051">
    <property type="protein sequence ID" value="EFA75701.1"/>
    <property type="molecule type" value="Genomic_DNA"/>
</dbReference>
<dbReference type="InParanoid" id="D3BSC8"/>
<dbReference type="SMART" id="SM00612">
    <property type="entry name" value="Kelch"/>
    <property type="match status" value="3"/>
</dbReference>
<feature type="region of interest" description="Disordered" evidence="3">
    <location>
        <begin position="118"/>
        <end position="147"/>
    </location>
</feature>
<keyword evidence="6" id="KW-1185">Reference proteome</keyword>
<dbReference type="Pfam" id="PF01344">
    <property type="entry name" value="Kelch_1"/>
    <property type="match status" value="1"/>
</dbReference>
<keyword evidence="2" id="KW-0677">Repeat</keyword>
<dbReference type="GO" id="GO:0051260">
    <property type="term" value="P:protein homooligomerization"/>
    <property type="evidence" value="ECO:0007669"/>
    <property type="project" value="InterPro"/>
</dbReference>
<dbReference type="PANTHER" id="PTHR24412">
    <property type="entry name" value="KELCH PROTEIN"/>
    <property type="match status" value="1"/>
</dbReference>
<evidence type="ECO:0000313" key="5">
    <source>
        <dbReference type="EMBL" id="EFA75701.1"/>
    </source>
</evidence>
<feature type="region of interest" description="Disordered" evidence="3">
    <location>
        <begin position="58"/>
        <end position="99"/>
    </location>
</feature>
<feature type="domain" description="Potassium channel tetramerisation-type BTB" evidence="4">
    <location>
        <begin position="246"/>
        <end position="333"/>
    </location>
</feature>
<evidence type="ECO:0000256" key="2">
    <source>
        <dbReference type="ARBA" id="ARBA00022737"/>
    </source>
</evidence>
<dbReference type="InterPro" id="IPR015915">
    <property type="entry name" value="Kelch-typ_b-propeller"/>
</dbReference>
<feature type="compositionally biased region" description="Low complexity" evidence="3">
    <location>
        <begin position="85"/>
        <end position="94"/>
    </location>
</feature>
<reference evidence="5 6" key="1">
    <citation type="journal article" date="2011" name="Genome Res.">
        <title>Phylogeny-wide analysis of social amoeba genomes highlights ancient origins for complex intercellular communication.</title>
        <authorList>
            <person name="Heidel A.J."/>
            <person name="Lawal H.M."/>
            <person name="Felder M."/>
            <person name="Schilde C."/>
            <person name="Helps N.R."/>
            <person name="Tunggal B."/>
            <person name="Rivero F."/>
            <person name="John U."/>
            <person name="Schleicher M."/>
            <person name="Eichinger L."/>
            <person name="Platzer M."/>
            <person name="Noegel A.A."/>
            <person name="Schaap P."/>
            <person name="Gloeckner G."/>
        </authorList>
    </citation>
    <scope>NUCLEOTIDE SEQUENCE [LARGE SCALE GENOMIC DNA]</scope>
    <source>
        <strain evidence="6">ATCC 26659 / Pp 5 / PN500</strain>
    </source>
</reference>
<accession>D3BSC8</accession>
<keyword evidence="1" id="KW-0880">Kelch repeat</keyword>
<dbReference type="Proteomes" id="UP000001396">
    <property type="component" value="Unassembled WGS sequence"/>
</dbReference>
<dbReference type="SUPFAM" id="SSF117281">
    <property type="entry name" value="Kelch motif"/>
    <property type="match status" value="1"/>
</dbReference>
<dbReference type="STRING" id="670386.D3BSC8"/>
<name>D3BSC8_HETP5</name>
<dbReference type="AlphaFoldDB" id="D3BSC8"/>
<dbReference type="GeneID" id="31366223"/>
<comment type="caution">
    <text evidence="5">The sequence shown here is derived from an EMBL/GenBank/DDBJ whole genome shotgun (WGS) entry which is preliminary data.</text>
</comment>
<dbReference type="Gene3D" id="2.120.10.80">
    <property type="entry name" value="Kelch-type beta propeller"/>
    <property type="match status" value="1"/>
</dbReference>
<gene>
    <name evidence="5" type="ORF">PPL_10754</name>
</gene>
<evidence type="ECO:0000313" key="6">
    <source>
        <dbReference type="Proteomes" id="UP000001396"/>
    </source>
</evidence>
<dbReference type="PANTHER" id="PTHR24412:SF489">
    <property type="entry name" value="RING FINGER DOMAIN AND KELCH REPEAT-CONTAINING PROTEIN DDB_G0271372"/>
    <property type="match status" value="1"/>
</dbReference>
<dbReference type="OMA" id="HTHANSW"/>
<feature type="region of interest" description="Disordered" evidence="3">
    <location>
        <begin position="194"/>
        <end position="231"/>
    </location>
</feature>
<dbReference type="Gene3D" id="3.30.710.10">
    <property type="entry name" value="Potassium Channel Kv1.1, Chain A"/>
    <property type="match status" value="1"/>
</dbReference>
<feature type="compositionally biased region" description="Polar residues" evidence="3">
    <location>
        <begin position="71"/>
        <end position="84"/>
    </location>
</feature>
<sequence>MISKDNQLIEEIVRIEQTIQNVVRQLQYVKYQLSREFEEKPTASYYPPSSTAAAATTTINSPHHRKWKNYDYNNSSGATANGNTSSGPSSSSSSSDHKGALTIDLESISSFRNFETPQLQTVTPPPQQQLQQQRSSIIGQRRQVPRLNIRDSSNPTVLKKWIEETLKSPTVQQALNHVSNSSPSTEKIIEQQIPSTNNNSSDNNKCNCNNNSSDSNSNSDNSKSIKSVVEQNQQIQYRTSNFPYKVKLDVGGKHFSTTVSTLTKHPESMLAAMFSQRFELPIDQDGRIFIDRDGKLFSHILAYLRDGPIWSPPTNFELRKRLEIEFQYYGLTGPLAPLGLVSPVATPRCVCTVQHLTLGQEAHHQGAWDELADFAPGIKSFRMLVSSDSRIYAITERTMLNGSANGGTPQTIFQFEEYNPVYNNWTLKGPILESMNSYYLVSAVVGDTIYAIPDAGLKQPVFCFERAESRWRMLDTQLPTGKTAFSLVALDEYLYVIGGYQGSKPAEFVDRYHPRTNAWCQVAAMTTKKSAECSAVAVDDSIVVVGANGATVERYHTHANSWSLVQSGNNRFNISSVAVLDGRIYAIGSENEYEGINLVLQYNWSTNEWRRVAPIVYNAYYSTSALVVDRYIYFVPWTGATIVKRYESCTIYD</sequence>
<feature type="compositionally biased region" description="Low complexity" evidence="3">
    <location>
        <begin position="197"/>
        <end position="224"/>
    </location>
</feature>